<dbReference type="AlphaFoldDB" id="A0A2V4A172"/>
<keyword evidence="1" id="KW-0472">Membrane</keyword>
<evidence type="ECO:0000313" key="2">
    <source>
        <dbReference type="EMBL" id="PXY02311.1"/>
    </source>
</evidence>
<accession>A0A2V4A172</accession>
<dbReference type="RefSeq" id="WP_110359945.1">
    <property type="nucleotide sequence ID" value="NZ_QFLI01000002.1"/>
</dbReference>
<sequence length="156" mass="18464">MTLTKLLKITFIISYLFWGGFFLHSFSELMLRNAWFDFFDIQKVKAEKIEFIPINGRTTEINYEFEYKNEKYIGKRRVINRIIETRLPENKENVEISFNTLIPRENYLDQLGLKTRNGNVGLICSGFLLLFTLGFDLFGNKQKWIGIYRGYFSSEG</sequence>
<organism evidence="2 3">
    <name type="scientific">Marinifilum breve</name>
    <dbReference type="NCBI Taxonomy" id="2184082"/>
    <lineage>
        <taxon>Bacteria</taxon>
        <taxon>Pseudomonadati</taxon>
        <taxon>Bacteroidota</taxon>
        <taxon>Bacteroidia</taxon>
        <taxon>Marinilabiliales</taxon>
        <taxon>Marinifilaceae</taxon>
    </lineage>
</organism>
<reference evidence="2 3" key="1">
    <citation type="submission" date="2018-05" db="EMBL/GenBank/DDBJ databases">
        <title>Marinifilum breve JC075T sp. nov., a marine bacterium isolated from Yongle Blue Hole in the South China Sea.</title>
        <authorList>
            <person name="Fu T."/>
        </authorList>
    </citation>
    <scope>NUCLEOTIDE SEQUENCE [LARGE SCALE GENOMIC DNA]</scope>
    <source>
        <strain evidence="2 3">JC075</strain>
    </source>
</reference>
<evidence type="ECO:0000313" key="3">
    <source>
        <dbReference type="Proteomes" id="UP000248079"/>
    </source>
</evidence>
<comment type="caution">
    <text evidence="2">The sequence shown here is derived from an EMBL/GenBank/DDBJ whole genome shotgun (WGS) entry which is preliminary data.</text>
</comment>
<proteinExistence type="predicted"/>
<keyword evidence="1" id="KW-1133">Transmembrane helix</keyword>
<gene>
    <name evidence="2" type="ORF">DF185_06595</name>
</gene>
<protein>
    <recommendedName>
        <fullName evidence="4">DUF3592 domain-containing protein</fullName>
    </recommendedName>
</protein>
<name>A0A2V4A172_9BACT</name>
<evidence type="ECO:0008006" key="4">
    <source>
        <dbReference type="Google" id="ProtNLM"/>
    </source>
</evidence>
<keyword evidence="1" id="KW-0812">Transmembrane</keyword>
<dbReference type="Proteomes" id="UP000248079">
    <property type="component" value="Unassembled WGS sequence"/>
</dbReference>
<feature type="transmembrane region" description="Helical" evidence="1">
    <location>
        <begin position="120"/>
        <end position="139"/>
    </location>
</feature>
<dbReference type="EMBL" id="QFLI01000002">
    <property type="protein sequence ID" value="PXY02311.1"/>
    <property type="molecule type" value="Genomic_DNA"/>
</dbReference>
<evidence type="ECO:0000256" key="1">
    <source>
        <dbReference type="SAM" id="Phobius"/>
    </source>
</evidence>
<keyword evidence="3" id="KW-1185">Reference proteome</keyword>
<feature type="transmembrane region" description="Helical" evidence="1">
    <location>
        <begin position="7"/>
        <end position="26"/>
    </location>
</feature>